<evidence type="ECO:0000256" key="1">
    <source>
        <dbReference type="SAM" id="MobiDB-lite"/>
    </source>
</evidence>
<keyword evidence="4" id="KW-1185">Reference proteome</keyword>
<dbReference type="AlphaFoldDB" id="A0AAW8EVB0"/>
<evidence type="ECO:0000256" key="2">
    <source>
        <dbReference type="SAM" id="Phobius"/>
    </source>
</evidence>
<feature type="transmembrane region" description="Helical" evidence="2">
    <location>
        <begin position="70"/>
        <end position="91"/>
    </location>
</feature>
<gene>
    <name evidence="3" type="ORF">QFZ53_000322</name>
</gene>
<sequence>MTTWRVASDLAAIMVPIGVVGAVIAGLCALVAGIAIVRRASGLCGGAVGIWIPAAMLSSVAGFANQWMPLLLSSAALVGMLAIGAVVRGVMNAKGIELPRRKADADAPAEAPTTASAPTTTSVPVLARSNPVRAA</sequence>
<reference evidence="3 4" key="1">
    <citation type="submission" date="2023-07" db="EMBL/GenBank/DDBJ databases">
        <title>Comparative genomics of wheat-associated soil bacteria to identify genetic determinants of phenazine resistance.</title>
        <authorList>
            <person name="Mouncey N."/>
        </authorList>
    </citation>
    <scope>NUCLEOTIDE SEQUENCE [LARGE SCALE GENOMIC DNA]</scope>
    <source>
        <strain evidence="3 4">W4I9-1</strain>
    </source>
</reference>
<feature type="transmembrane region" description="Helical" evidence="2">
    <location>
        <begin position="12"/>
        <end position="36"/>
    </location>
</feature>
<proteinExistence type="predicted"/>
<accession>A0AAW8EVB0</accession>
<feature type="transmembrane region" description="Helical" evidence="2">
    <location>
        <begin position="43"/>
        <end position="64"/>
    </location>
</feature>
<comment type="caution">
    <text evidence="3">The sequence shown here is derived from an EMBL/GenBank/DDBJ whole genome shotgun (WGS) entry which is preliminary data.</text>
</comment>
<organism evidence="3 4">
    <name type="scientific">Microbacterium natoriense</name>
    <dbReference type="NCBI Taxonomy" id="284570"/>
    <lineage>
        <taxon>Bacteria</taxon>
        <taxon>Bacillati</taxon>
        <taxon>Actinomycetota</taxon>
        <taxon>Actinomycetes</taxon>
        <taxon>Micrococcales</taxon>
        <taxon>Microbacteriaceae</taxon>
        <taxon>Microbacterium</taxon>
    </lineage>
</organism>
<feature type="region of interest" description="Disordered" evidence="1">
    <location>
        <begin position="101"/>
        <end position="135"/>
    </location>
</feature>
<name>A0AAW8EVB0_9MICO</name>
<keyword evidence="2" id="KW-0472">Membrane</keyword>
<protein>
    <submittedName>
        <fullName evidence="3">Uncharacterized protein</fullName>
    </submittedName>
</protein>
<keyword evidence="2" id="KW-0812">Transmembrane</keyword>
<evidence type="ECO:0000313" key="4">
    <source>
        <dbReference type="Proteomes" id="UP001244427"/>
    </source>
</evidence>
<feature type="compositionally biased region" description="Low complexity" evidence="1">
    <location>
        <begin position="106"/>
        <end position="125"/>
    </location>
</feature>
<dbReference type="EMBL" id="JAUSXV010000001">
    <property type="protein sequence ID" value="MDQ0646126.1"/>
    <property type="molecule type" value="Genomic_DNA"/>
</dbReference>
<dbReference type="RefSeq" id="WP_307292830.1">
    <property type="nucleotide sequence ID" value="NZ_JAUSXV010000001.1"/>
</dbReference>
<evidence type="ECO:0000313" key="3">
    <source>
        <dbReference type="EMBL" id="MDQ0646126.1"/>
    </source>
</evidence>
<keyword evidence="2" id="KW-1133">Transmembrane helix</keyword>
<dbReference type="Proteomes" id="UP001244427">
    <property type="component" value="Unassembled WGS sequence"/>
</dbReference>